<evidence type="ECO:0000313" key="2">
    <source>
        <dbReference type="EMBL" id="KRK05157.1"/>
    </source>
</evidence>
<accession>A0A0R1E7Z2</accession>
<evidence type="ECO:0000256" key="1">
    <source>
        <dbReference type="SAM" id="MobiDB-lite"/>
    </source>
</evidence>
<organism evidence="2 3">
    <name type="scientific">Drosophila yakuba</name>
    <name type="common">Fruit fly</name>
    <dbReference type="NCBI Taxonomy" id="7245"/>
    <lineage>
        <taxon>Eukaryota</taxon>
        <taxon>Metazoa</taxon>
        <taxon>Ecdysozoa</taxon>
        <taxon>Arthropoda</taxon>
        <taxon>Hexapoda</taxon>
        <taxon>Insecta</taxon>
        <taxon>Pterygota</taxon>
        <taxon>Neoptera</taxon>
        <taxon>Endopterygota</taxon>
        <taxon>Diptera</taxon>
        <taxon>Brachycera</taxon>
        <taxon>Muscomorpha</taxon>
        <taxon>Ephydroidea</taxon>
        <taxon>Drosophilidae</taxon>
        <taxon>Drosophila</taxon>
        <taxon>Sophophora</taxon>
    </lineage>
</organism>
<feature type="compositionally biased region" description="Basic and acidic residues" evidence="1">
    <location>
        <begin position="96"/>
        <end position="109"/>
    </location>
</feature>
<reference evidence="2 3" key="1">
    <citation type="journal article" date="2007" name="Nature">
        <title>Evolution of genes and genomes on the Drosophila phylogeny.</title>
        <authorList>
            <consortium name="Drosophila 12 Genomes Consortium"/>
            <person name="Clark A.G."/>
            <person name="Eisen M.B."/>
            <person name="Smith D.R."/>
            <person name="Bergman C.M."/>
            <person name="Oliver B."/>
            <person name="Markow T.A."/>
            <person name="Kaufman T.C."/>
            <person name="Kellis M."/>
            <person name="Gelbart W."/>
            <person name="Iyer V.N."/>
            <person name="Pollard D.A."/>
            <person name="Sackton T.B."/>
            <person name="Larracuente A.M."/>
            <person name="Singh N.D."/>
            <person name="Abad J.P."/>
            <person name="Abt D.N."/>
            <person name="Adryan B."/>
            <person name="Aguade M."/>
            <person name="Akashi H."/>
            <person name="Anderson W.W."/>
            <person name="Aquadro C.F."/>
            <person name="Ardell D.H."/>
            <person name="Arguello R."/>
            <person name="Artieri C.G."/>
            <person name="Barbash D.A."/>
            <person name="Barker D."/>
            <person name="Barsanti P."/>
            <person name="Batterham P."/>
            <person name="Batzoglou S."/>
            <person name="Begun D."/>
            <person name="Bhutkar A."/>
            <person name="Blanco E."/>
            <person name="Bosak S.A."/>
            <person name="Bradley R.K."/>
            <person name="Brand A.D."/>
            <person name="Brent M.R."/>
            <person name="Brooks A.N."/>
            <person name="Brown R.H."/>
            <person name="Butlin R.K."/>
            <person name="Caggese C."/>
            <person name="Calvi B.R."/>
            <person name="Bernardo de Carvalho A."/>
            <person name="Caspi A."/>
            <person name="Castrezana S."/>
            <person name="Celniker S.E."/>
            <person name="Chang J.L."/>
            <person name="Chapple C."/>
            <person name="Chatterji S."/>
            <person name="Chinwalla A."/>
            <person name="Civetta A."/>
            <person name="Clifton S.W."/>
            <person name="Comeron J.M."/>
            <person name="Costello J.C."/>
            <person name="Coyne J.A."/>
            <person name="Daub J."/>
            <person name="David R.G."/>
            <person name="Delcher A.L."/>
            <person name="Delehaunty K."/>
            <person name="Do C.B."/>
            <person name="Ebling H."/>
            <person name="Edwards K."/>
            <person name="Eickbush T."/>
            <person name="Evans J.D."/>
            <person name="Filipski A."/>
            <person name="Findeiss S."/>
            <person name="Freyhult E."/>
            <person name="Fulton L."/>
            <person name="Fulton R."/>
            <person name="Garcia A.C."/>
            <person name="Gardiner A."/>
            <person name="Garfield D.A."/>
            <person name="Garvin B.E."/>
            <person name="Gibson G."/>
            <person name="Gilbert D."/>
            <person name="Gnerre S."/>
            <person name="Godfrey J."/>
            <person name="Good R."/>
            <person name="Gotea V."/>
            <person name="Gravely B."/>
            <person name="Greenberg A.J."/>
            <person name="Griffiths-Jones S."/>
            <person name="Gross S."/>
            <person name="Guigo R."/>
            <person name="Gustafson E.A."/>
            <person name="Haerty W."/>
            <person name="Hahn M.W."/>
            <person name="Halligan D.L."/>
            <person name="Halpern A.L."/>
            <person name="Halter G.M."/>
            <person name="Han M.V."/>
            <person name="Heger A."/>
            <person name="Hillier L."/>
            <person name="Hinrichs A.S."/>
            <person name="Holmes I."/>
            <person name="Hoskins R.A."/>
            <person name="Hubisz M.J."/>
            <person name="Hultmark D."/>
            <person name="Huntley M.A."/>
            <person name="Jaffe D.B."/>
            <person name="Jagadeeshan S."/>
            <person name="Jeck W.R."/>
            <person name="Johnson J."/>
            <person name="Jones C.D."/>
            <person name="Jordan W.C."/>
            <person name="Karpen G.H."/>
            <person name="Kataoka E."/>
            <person name="Keightley P.D."/>
            <person name="Kheradpour P."/>
            <person name="Kirkness E.F."/>
            <person name="Koerich L.B."/>
            <person name="Kristiansen K."/>
            <person name="Kudrna D."/>
            <person name="Kulathinal R.J."/>
            <person name="Kumar S."/>
            <person name="Kwok R."/>
            <person name="Lander E."/>
            <person name="Langley C.H."/>
            <person name="Lapoint R."/>
            <person name="Lazzaro B.P."/>
            <person name="Lee S.J."/>
            <person name="Levesque L."/>
            <person name="Li R."/>
            <person name="Lin C.F."/>
            <person name="Lin M.F."/>
            <person name="Lindblad-Toh K."/>
            <person name="Llopart A."/>
            <person name="Long M."/>
            <person name="Low L."/>
            <person name="Lozovsky E."/>
            <person name="Lu J."/>
            <person name="Luo M."/>
            <person name="Machado C.A."/>
            <person name="Makalowski W."/>
            <person name="Marzo M."/>
            <person name="Matsuda M."/>
            <person name="Matzkin L."/>
            <person name="McAllister B."/>
            <person name="McBride C.S."/>
            <person name="McKernan B."/>
            <person name="McKernan K."/>
            <person name="Mendez-Lago M."/>
            <person name="Minx P."/>
            <person name="Mollenhauer M.U."/>
            <person name="Montooth K."/>
            <person name="Mount S.M."/>
            <person name="Mu X."/>
            <person name="Myers E."/>
            <person name="Negre B."/>
            <person name="Newfeld S."/>
            <person name="Nielsen R."/>
            <person name="Noor M.A."/>
            <person name="O'Grady P."/>
            <person name="Pachter L."/>
            <person name="Papaceit M."/>
            <person name="Parisi M.J."/>
            <person name="Parisi M."/>
            <person name="Parts L."/>
            <person name="Pedersen J.S."/>
            <person name="Pesole G."/>
            <person name="Phillippy A.M."/>
            <person name="Ponting C.P."/>
            <person name="Pop M."/>
            <person name="Porcelli D."/>
            <person name="Powell J.R."/>
            <person name="Prohaska S."/>
            <person name="Pruitt K."/>
            <person name="Puig M."/>
            <person name="Quesneville H."/>
            <person name="Ram K.R."/>
            <person name="Rand D."/>
            <person name="Rasmussen M.D."/>
            <person name="Reed L.K."/>
            <person name="Reenan R."/>
            <person name="Reily A."/>
            <person name="Remington K.A."/>
            <person name="Rieger T.T."/>
            <person name="Ritchie M.G."/>
            <person name="Robin C."/>
            <person name="Rogers Y.H."/>
            <person name="Rohde C."/>
            <person name="Rozas J."/>
            <person name="Rubenfield M.J."/>
            <person name="Ruiz A."/>
            <person name="Russo S."/>
            <person name="Salzberg S.L."/>
            <person name="Sanchez-Gracia A."/>
            <person name="Saranga D.J."/>
            <person name="Sato H."/>
            <person name="Schaeffer S.W."/>
            <person name="Schatz M.C."/>
            <person name="Schlenke T."/>
            <person name="Schwartz R."/>
            <person name="Segarra C."/>
            <person name="Singh R.S."/>
            <person name="Sirot L."/>
            <person name="Sirota M."/>
            <person name="Sisneros N.B."/>
            <person name="Smith C.D."/>
            <person name="Smith T.F."/>
            <person name="Spieth J."/>
            <person name="Stage D.E."/>
            <person name="Stark A."/>
            <person name="Stephan W."/>
            <person name="Strausberg R.L."/>
            <person name="Strempel S."/>
            <person name="Sturgill D."/>
            <person name="Sutton G."/>
            <person name="Sutton G.G."/>
            <person name="Tao W."/>
            <person name="Teichmann S."/>
            <person name="Tobari Y.N."/>
            <person name="Tomimura Y."/>
            <person name="Tsolas J.M."/>
            <person name="Valente V.L."/>
            <person name="Venter E."/>
            <person name="Venter J.C."/>
            <person name="Vicario S."/>
            <person name="Vieira F.G."/>
            <person name="Vilella A.J."/>
            <person name="Villasante A."/>
            <person name="Walenz B."/>
            <person name="Wang J."/>
            <person name="Wasserman M."/>
            <person name="Watts T."/>
            <person name="Wilson D."/>
            <person name="Wilson R.K."/>
            <person name="Wing R.A."/>
            <person name="Wolfner M.F."/>
            <person name="Wong A."/>
            <person name="Wong G.K."/>
            <person name="Wu C.I."/>
            <person name="Wu G."/>
            <person name="Yamamoto D."/>
            <person name="Yang H.P."/>
            <person name="Yang S.P."/>
            <person name="Yorke J.A."/>
            <person name="Yoshida K."/>
            <person name="Zdobnov E."/>
            <person name="Zhang P."/>
            <person name="Zhang Y."/>
            <person name="Zimin A.V."/>
            <person name="Baldwin J."/>
            <person name="Abdouelleil A."/>
            <person name="Abdulkadir J."/>
            <person name="Abebe A."/>
            <person name="Abera B."/>
            <person name="Abreu J."/>
            <person name="Acer S.C."/>
            <person name="Aftuck L."/>
            <person name="Alexander A."/>
            <person name="An P."/>
            <person name="Anderson E."/>
            <person name="Anderson S."/>
            <person name="Arachi H."/>
            <person name="Azer M."/>
            <person name="Bachantsang P."/>
            <person name="Barry A."/>
            <person name="Bayul T."/>
            <person name="Berlin A."/>
            <person name="Bessette D."/>
            <person name="Bloom T."/>
            <person name="Blye J."/>
            <person name="Boguslavskiy L."/>
            <person name="Bonnet C."/>
            <person name="Boukhgalter B."/>
            <person name="Bourzgui I."/>
            <person name="Brown A."/>
            <person name="Cahill P."/>
            <person name="Channer S."/>
            <person name="Cheshatsang Y."/>
            <person name="Chuda L."/>
            <person name="Citroen M."/>
            <person name="Collymore A."/>
            <person name="Cooke P."/>
            <person name="Costello M."/>
            <person name="D'Aco K."/>
            <person name="Daza R."/>
            <person name="De Haan G."/>
            <person name="DeGray S."/>
            <person name="DeMaso C."/>
            <person name="Dhargay N."/>
            <person name="Dooley K."/>
            <person name="Dooley E."/>
            <person name="Doricent M."/>
            <person name="Dorje P."/>
            <person name="Dorjee K."/>
            <person name="Dupes A."/>
            <person name="Elong R."/>
            <person name="Falk J."/>
            <person name="Farina A."/>
            <person name="Faro S."/>
            <person name="Ferguson D."/>
            <person name="Fisher S."/>
            <person name="Foley C.D."/>
            <person name="Franke A."/>
            <person name="Friedrich D."/>
            <person name="Gadbois L."/>
            <person name="Gearin G."/>
            <person name="Gearin C.R."/>
            <person name="Giannoukos G."/>
            <person name="Goode T."/>
            <person name="Graham J."/>
            <person name="Grandbois E."/>
            <person name="Grewal S."/>
            <person name="Gyaltsen K."/>
            <person name="Hafez N."/>
            <person name="Hagos B."/>
            <person name="Hall J."/>
            <person name="Henson C."/>
            <person name="Hollinger A."/>
            <person name="Honan T."/>
            <person name="Huard M.D."/>
            <person name="Hughes L."/>
            <person name="Hurhula B."/>
            <person name="Husby M.E."/>
            <person name="Kamat A."/>
            <person name="Kanga B."/>
            <person name="Kashin S."/>
            <person name="Khazanovich D."/>
            <person name="Kisner P."/>
            <person name="Lance K."/>
            <person name="Lara M."/>
            <person name="Lee W."/>
            <person name="Lennon N."/>
            <person name="Letendre F."/>
            <person name="LeVine R."/>
            <person name="Lipovsky A."/>
            <person name="Liu X."/>
            <person name="Liu J."/>
            <person name="Liu S."/>
            <person name="Lokyitsang T."/>
            <person name="Lokyitsang Y."/>
            <person name="Lubonja R."/>
            <person name="Lui A."/>
            <person name="MacDonald P."/>
            <person name="Magnisalis V."/>
            <person name="Maru K."/>
            <person name="Matthews C."/>
            <person name="McCusker W."/>
            <person name="McDonough S."/>
            <person name="Mehta T."/>
            <person name="Meldrim J."/>
            <person name="Meneus L."/>
            <person name="Mihai O."/>
            <person name="Mihalev A."/>
            <person name="Mihova T."/>
            <person name="Mittelman R."/>
            <person name="Mlenga V."/>
            <person name="Montmayeur A."/>
            <person name="Mulrain L."/>
            <person name="Navidi A."/>
            <person name="Naylor J."/>
            <person name="Negash T."/>
            <person name="Nguyen T."/>
            <person name="Nguyen N."/>
            <person name="Nicol R."/>
            <person name="Norbu C."/>
            <person name="Norbu N."/>
            <person name="Novod N."/>
            <person name="O'Neill B."/>
            <person name="Osman S."/>
            <person name="Markiewicz E."/>
            <person name="Oyono O.L."/>
            <person name="Patti C."/>
            <person name="Phunkhang P."/>
            <person name="Pierre F."/>
            <person name="Priest M."/>
            <person name="Raghuraman S."/>
            <person name="Rege F."/>
            <person name="Reyes R."/>
            <person name="Rise C."/>
            <person name="Rogov P."/>
            <person name="Ross K."/>
            <person name="Ryan E."/>
            <person name="Settipalli S."/>
            <person name="Shea T."/>
            <person name="Sherpa N."/>
            <person name="Shi L."/>
            <person name="Shih D."/>
            <person name="Sparrow T."/>
            <person name="Spaulding J."/>
            <person name="Stalker J."/>
            <person name="Stange-Thomann N."/>
            <person name="Stavropoulos S."/>
            <person name="Stone C."/>
            <person name="Strader C."/>
            <person name="Tesfaye S."/>
            <person name="Thomson T."/>
            <person name="Thoulutsang Y."/>
            <person name="Thoulutsang D."/>
            <person name="Topham K."/>
            <person name="Topping I."/>
            <person name="Tsamla T."/>
            <person name="Vassiliev H."/>
            <person name="Vo A."/>
            <person name="Wangchuk T."/>
            <person name="Wangdi T."/>
            <person name="Weiand M."/>
            <person name="Wilkinson J."/>
            <person name="Wilson A."/>
            <person name="Yadav S."/>
            <person name="Young G."/>
            <person name="Yu Q."/>
            <person name="Zembek L."/>
            <person name="Zhong D."/>
            <person name="Zimmer A."/>
            <person name="Zwirko Z."/>
            <person name="Jaffe D.B."/>
            <person name="Alvarez P."/>
            <person name="Brockman W."/>
            <person name="Butler J."/>
            <person name="Chin C."/>
            <person name="Gnerre S."/>
            <person name="Grabherr M."/>
            <person name="Kleber M."/>
            <person name="Mauceli E."/>
            <person name="MacCallum I."/>
        </authorList>
    </citation>
    <scope>NUCLEOTIDE SEQUENCE [LARGE SCALE GENOMIC DNA]</scope>
    <source>
        <strain evidence="3">Tai18E2 / Tucson 14021-0261.01</strain>
    </source>
</reference>
<proteinExistence type="predicted"/>
<name>A0A0R1E7Z2_DROYA</name>
<keyword evidence="3" id="KW-1185">Reference proteome</keyword>
<feature type="region of interest" description="Disordered" evidence="1">
    <location>
        <begin position="35"/>
        <end position="121"/>
    </location>
</feature>
<dbReference type="KEGG" id="dya:Dyak_GE27512"/>
<dbReference type="AlphaFoldDB" id="A0A0R1E7Z2"/>
<evidence type="ECO:0000313" key="3">
    <source>
        <dbReference type="Proteomes" id="UP000002282"/>
    </source>
</evidence>
<dbReference type="EMBL" id="CH892605">
    <property type="protein sequence ID" value="KRK05157.1"/>
    <property type="molecule type" value="Genomic_DNA"/>
</dbReference>
<protein>
    <submittedName>
        <fullName evidence="2">Uncharacterized protein</fullName>
    </submittedName>
</protein>
<feature type="compositionally biased region" description="Basic and acidic residues" evidence="1">
    <location>
        <begin position="37"/>
        <end position="54"/>
    </location>
</feature>
<reference evidence="2 3" key="2">
    <citation type="journal article" date="2007" name="PLoS Biol.">
        <title>Principles of genome evolution in the Drosophila melanogaster species group.</title>
        <authorList>
            <person name="Ranz J.M."/>
            <person name="Maurin D."/>
            <person name="Chan Y.S."/>
            <person name="von Grotthuss M."/>
            <person name="Hillier L.W."/>
            <person name="Roote J."/>
            <person name="Ashburner M."/>
            <person name="Bergman C.M."/>
        </authorList>
    </citation>
    <scope>NUCLEOTIDE SEQUENCE [LARGE SCALE GENOMIC DNA]</scope>
    <source>
        <strain evidence="3">Tai18E2 / Tucson 14021-0261.01</strain>
    </source>
</reference>
<sequence length="133" mass="14990">MLSRAIRTYEHTGTLSQELYKAGGWPQNIQSVVGVDRGGRHQRAEKQPDQDRDQQVVTIGEVPYNSPRRLQGPTASAYVDSRVLDGVRSSRVRKTASPDEDARYEEPRCGRRKPGRGSPIPSYIIIVTEKRNE</sequence>
<gene>
    <name evidence="2" type="primary">Dyak\GE27512</name>
    <name evidence="2" type="synonym">GE27512</name>
    <name evidence="2" type="ORF">Dyak_GE27512</name>
</gene>
<dbReference type="Proteomes" id="UP000002282">
    <property type="component" value="Unassembled WGS sequence"/>
</dbReference>